<name>A0ABN6DLK8_ERWRD</name>
<gene>
    <name evidence="5" type="ORF">ERHA53_29590</name>
</gene>
<accession>A0ABN6DLK8</accession>
<dbReference type="CDD" id="cd00340">
    <property type="entry name" value="GSH_Peroxidase"/>
    <property type="match status" value="1"/>
</dbReference>
<dbReference type="InterPro" id="IPR029759">
    <property type="entry name" value="GPX_AS"/>
</dbReference>
<proteinExistence type="inferred from homology"/>
<evidence type="ECO:0000256" key="4">
    <source>
        <dbReference type="RuleBase" id="RU000499"/>
    </source>
</evidence>
<dbReference type="PANTHER" id="PTHR11592">
    <property type="entry name" value="GLUTATHIONE PEROXIDASE"/>
    <property type="match status" value="1"/>
</dbReference>
<keyword evidence="2 4" id="KW-0575">Peroxidase</keyword>
<sequence>MTAFHQLTATSLGGELIPMADYAGKLVVVVNTASHCGFTPQYAGLEALYKKYAAQGLVVLGFPCNQFGKQEPGGADDIAQTCHINYGVSFPMFGKVEVNGNATHPLFRYLKDALPGVLGGRIKWNFTKFLIGCDGKPLKRFAPFTPPRKWKPLSWLHLKAKGSCYLLVV</sequence>
<dbReference type="Pfam" id="PF00255">
    <property type="entry name" value="GSHPx"/>
    <property type="match status" value="1"/>
</dbReference>
<dbReference type="GO" id="GO:0004601">
    <property type="term" value="F:peroxidase activity"/>
    <property type="evidence" value="ECO:0007669"/>
    <property type="project" value="UniProtKB-KW"/>
</dbReference>
<evidence type="ECO:0000256" key="1">
    <source>
        <dbReference type="ARBA" id="ARBA00006926"/>
    </source>
</evidence>
<dbReference type="PROSITE" id="PS00763">
    <property type="entry name" value="GLUTATHIONE_PEROXID_2"/>
    <property type="match status" value="1"/>
</dbReference>
<evidence type="ECO:0000313" key="6">
    <source>
        <dbReference type="Proteomes" id="UP000677515"/>
    </source>
</evidence>
<evidence type="ECO:0000313" key="5">
    <source>
        <dbReference type="EMBL" id="BCQ35616.1"/>
    </source>
</evidence>
<protein>
    <recommendedName>
        <fullName evidence="4">Glutathione peroxidase</fullName>
    </recommendedName>
</protein>
<dbReference type="Proteomes" id="UP000677515">
    <property type="component" value="Chromosome"/>
</dbReference>
<dbReference type="PROSITE" id="PS51355">
    <property type="entry name" value="GLUTATHIONE_PEROXID_3"/>
    <property type="match status" value="1"/>
</dbReference>
<dbReference type="PIRSF" id="PIRSF000303">
    <property type="entry name" value="Glutathion_perox"/>
    <property type="match status" value="1"/>
</dbReference>
<organism evidence="5 6">
    <name type="scientific">Erwinia rhapontici</name>
    <name type="common">Pectobacterium rhapontici</name>
    <dbReference type="NCBI Taxonomy" id="55212"/>
    <lineage>
        <taxon>Bacteria</taxon>
        <taxon>Pseudomonadati</taxon>
        <taxon>Pseudomonadota</taxon>
        <taxon>Gammaproteobacteria</taxon>
        <taxon>Enterobacterales</taxon>
        <taxon>Erwiniaceae</taxon>
        <taxon>Erwinia</taxon>
    </lineage>
</organism>
<dbReference type="InterPro" id="IPR036249">
    <property type="entry name" value="Thioredoxin-like_sf"/>
</dbReference>
<dbReference type="Gene3D" id="3.40.30.10">
    <property type="entry name" value="Glutaredoxin"/>
    <property type="match status" value="1"/>
</dbReference>
<keyword evidence="6" id="KW-1185">Reference proteome</keyword>
<comment type="similarity">
    <text evidence="1 4">Belongs to the glutathione peroxidase family.</text>
</comment>
<dbReference type="PANTHER" id="PTHR11592:SF78">
    <property type="entry name" value="GLUTATHIONE PEROXIDASE"/>
    <property type="match status" value="1"/>
</dbReference>
<evidence type="ECO:0000256" key="2">
    <source>
        <dbReference type="ARBA" id="ARBA00022559"/>
    </source>
</evidence>
<reference evidence="5 6" key="1">
    <citation type="submission" date="2021-01" db="EMBL/GenBank/DDBJ databases">
        <title>Complete genome sequence of Erwinia rhapontici MAFF 311153.</title>
        <authorList>
            <person name="Morohoshi T."/>
            <person name="Someya N."/>
        </authorList>
    </citation>
    <scope>NUCLEOTIDE SEQUENCE [LARGE SCALE GENOMIC DNA]</scope>
    <source>
        <strain evidence="5 6">MAFF 311153</strain>
    </source>
</reference>
<dbReference type="InterPro" id="IPR000889">
    <property type="entry name" value="Glutathione_peroxidase"/>
</dbReference>
<dbReference type="PROSITE" id="PS00460">
    <property type="entry name" value="GLUTATHIONE_PEROXID_1"/>
    <property type="match status" value="1"/>
</dbReference>
<dbReference type="EMBL" id="AP024329">
    <property type="protein sequence ID" value="BCQ35616.1"/>
    <property type="molecule type" value="Genomic_DNA"/>
</dbReference>
<dbReference type="InterPro" id="IPR029760">
    <property type="entry name" value="GPX_CS"/>
</dbReference>
<dbReference type="SUPFAM" id="SSF52833">
    <property type="entry name" value="Thioredoxin-like"/>
    <property type="match status" value="1"/>
</dbReference>
<dbReference type="PRINTS" id="PR01011">
    <property type="entry name" value="GLUTPROXDASE"/>
</dbReference>
<keyword evidence="3 4" id="KW-0560">Oxidoreductase</keyword>
<evidence type="ECO:0000256" key="3">
    <source>
        <dbReference type="ARBA" id="ARBA00023002"/>
    </source>
</evidence>